<gene>
    <name evidence="6" type="primary">lptE</name>
    <name evidence="7" type="ORF">AQPW35_48700</name>
</gene>
<evidence type="ECO:0000256" key="6">
    <source>
        <dbReference type="HAMAP-Rule" id="MF_01186"/>
    </source>
</evidence>
<dbReference type="GO" id="GO:0001530">
    <property type="term" value="F:lipopolysaccharide binding"/>
    <property type="evidence" value="ECO:0007669"/>
    <property type="project" value="TreeGrafter"/>
</dbReference>
<dbReference type="HAMAP" id="MF_01186">
    <property type="entry name" value="LPS_assembly_LptE"/>
    <property type="match status" value="1"/>
</dbReference>
<evidence type="ECO:0000313" key="8">
    <source>
        <dbReference type="Proteomes" id="UP000301751"/>
    </source>
</evidence>
<keyword evidence="4 6" id="KW-0998">Cell outer membrane</keyword>
<evidence type="ECO:0000256" key="3">
    <source>
        <dbReference type="ARBA" id="ARBA00023139"/>
    </source>
</evidence>
<dbReference type="Gene3D" id="3.30.160.150">
    <property type="entry name" value="Lipoprotein like domain"/>
    <property type="match status" value="1"/>
</dbReference>
<dbReference type="InterPro" id="IPR007485">
    <property type="entry name" value="LPS_assembly_LptE"/>
</dbReference>
<keyword evidence="3" id="KW-0564">Palmitate</keyword>
<dbReference type="GO" id="GO:0043165">
    <property type="term" value="P:Gram-negative-bacterium-type cell outer membrane assembly"/>
    <property type="evidence" value="ECO:0007669"/>
    <property type="project" value="UniProtKB-UniRule"/>
</dbReference>
<dbReference type="Proteomes" id="UP000301751">
    <property type="component" value="Unassembled WGS sequence"/>
</dbReference>
<keyword evidence="5" id="KW-0449">Lipoprotein</keyword>
<evidence type="ECO:0000256" key="2">
    <source>
        <dbReference type="ARBA" id="ARBA00023136"/>
    </source>
</evidence>
<keyword evidence="1" id="KW-0732">Signal</keyword>
<organism evidence="7 8">
    <name type="scientific">Pseudaquabacterium pictum</name>
    <dbReference type="NCBI Taxonomy" id="2315236"/>
    <lineage>
        <taxon>Bacteria</taxon>
        <taxon>Pseudomonadati</taxon>
        <taxon>Pseudomonadota</taxon>
        <taxon>Betaproteobacteria</taxon>
        <taxon>Burkholderiales</taxon>
        <taxon>Sphaerotilaceae</taxon>
        <taxon>Pseudaquabacterium</taxon>
    </lineage>
</organism>
<dbReference type="GO" id="GO:0009279">
    <property type="term" value="C:cell outer membrane"/>
    <property type="evidence" value="ECO:0007669"/>
    <property type="project" value="UniProtKB-UniRule"/>
</dbReference>
<evidence type="ECO:0000256" key="5">
    <source>
        <dbReference type="ARBA" id="ARBA00023288"/>
    </source>
</evidence>
<comment type="function">
    <text evidence="6">Together with LptD, is involved in the assembly of lipopolysaccharide (LPS) at the surface of the outer membrane. Required for the proper assembly of LptD. Binds LPS and may serve as the LPS recognition site at the outer membrane.</text>
</comment>
<keyword evidence="2 6" id="KW-0472">Membrane</keyword>
<comment type="similarity">
    <text evidence="6">Belongs to the LptE lipoprotein family.</text>
</comment>
<evidence type="ECO:0000313" key="7">
    <source>
        <dbReference type="EMBL" id="GCL65789.1"/>
    </source>
</evidence>
<dbReference type="PANTHER" id="PTHR38098:SF1">
    <property type="entry name" value="LPS-ASSEMBLY LIPOPROTEIN LPTE"/>
    <property type="match status" value="1"/>
</dbReference>
<proteinExistence type="inferred from homology"/>
<sequence length="147" mass="16074">MLGGCGFALRQTPPLPFRRIALTGFVADSPLAGSLRQRLADAAQVVDTPGQAEVVLQSITDKRERSVVASTAAGQVRELQLRVRFEFRVVSPGGRELVPANELLLTRDMSYSESFALAKAQEEAELLTAMQDDIVQQVLRRLAQARP</sequence>
<dbReference type="PANTHER" id="PTHR38098">
    <property type="entry name" value="LPS-ASSEMBLY LIPOPROTEIN LPTE"/>
    <property type="match status" value="1"/>
</dbReference>
<dbReference type="AlphaFoldDB" id="A0A480AVQ1"/>
<protein>
    <recommendedName>
        <fullName evidence="6">LPS-assembly lipoprotein LptE</fullName>
    </recommendedName>
</protein>
<dbReference type="GO" id="GO:0015920">
    <property type="term" value="P:lipopolysaccharide transport"/>
    <property type="evidence" value="ECO:0007669"/>
    <property type="project" value="TreeGrafter"/>
</dbReference>
<evidence type="ECO:0000256" key="1">
    <source>
        <dbReference type="ARBA" id="ARBA00022729"/>
    </source>
</evidence>
<keyword evidence="8" id="KW-1185">Reference proteome</keyword>
<dbReference type="GO" id="GO:1990351">
    <property type="term" value="C:transporter complex"/>
    <property type="evidence" value="ECO:0007669"/>
    <property type="project" value="TreeGrafter"/>
</dbReference>
<comment type="caution">
    <text evidence="7">The sequence shown here is derived from an EMBL/GenBank/DDBJ whole genome shotgun (WGS) entry which is preliminary data.</text>
</comment>
<name>A0A480AVQ1_9BURK</name>
<dbReference type="EMBL" id="BJCL01000020">
    <property type="protein sequence ID" value="GCL65789.1"/>
    <property type="molecule type" value="Genomic_DNA"/>
</dbReference>
<evidence type="ECO:0000256" key="4">
    <source>
        <dbReference type="ARBA" id="ARBA00023237"/>
    </source>
</evidence>
<dbReference type="Pfam" id="PF04390">
    <property type="entry name" value="LptE"/>
    <property type="match status" value="1"/>
</dbReference>
<reference evidence="8" key="1">
    <citation type="submission" date="2019-03" db="EMBL/GenBank/DDBJ databases">
        <title>Aquabacterium pictum sp.nov., the first bacteriochlorophyll a-containing freshwater bacterium in the genus Aquabacterium of the class Betaproteobacteria.</title>
        <authorList>
            <person name="Hirose S."/>
            <person name="Tank M."/>
            <person name="Hara E."/>
            <person name="Tamaki H."/>
            <person name="Takaichi S."/>
            <person name="Haruta S."/>
            <person name="Hanada S."/>
        </authorList>
    </citation>
    <scope>NUCLEOTIDE SEQUENCE [LARGE SCALE GENOMIC DNA]</scope>
    <source>
        <strain evidence="8">W35</strain>
    </source>
</reference>
<accession>A0A480AVQ1</accession>
<comment type="subunit">
    <text evidence="6">Component of the lipopolysaccharide transport and assembly complex. Interacts with LptD.</text>
</comment>